<accession>A0A3L7JEH2</accession>
<evidence type="ECO:0000313" key="1">
    <source>
        <dbReference type="EMBL" id="RLQ88715.1"/>
    </source>
</evidence>
<sequence>MAPLPFADIAVDADAAAQEEAHEIRMRRLAFALAYPFAHPYRSYVYLGDFGAAPLPEDPADWSSPEGAPDHVKRGIDALARFDFSSATAVLAAGSNAAPLQLTRKYTIHEDHVGSIVIPCLCVRVPNHVACYGRQMAPYGSIPTMIVRQESASSLFYVNILDPHMLERLNHTEGLGTHYGLTELGHIEGSGFSPIEGMPVHGYQGLAGHFPYRLSSTPAFDSPFPALDQRQIQDRIITALGLDISVERFILQNIYEPEHRAQIIEKLRDLKI</sequence>
<keyword evidence="2" id="KW-1185">Reference proteome</keyword>
<dbReference type="AlphaFoldDB" id="A0A3L7JEH2"/>
<dbReference type="Proteomes" id="UP000281094">
    <property type="component" value="Unassembled WGS sequence"/>
</dbReference>
<gene>
    <name evidence="1" type="ORF">D8780_11320</name>
</gene>
<comment type="caution">
    <text evidence="1">The sequence shown here is derived from an EMBL/GenBank/DDBJ whole genome shotgun (WGS) entry which is preliminary data.</text>
</comment>
<dbReference type="RefSeq" id="WP_121645681.1">
    <property type="nucleotide sequence ID" value="NZ_RCWN01000001.1"/>
</dbReference>
<organism evidence="1 2">
    <name type="scientific">Notoacmeibacter ruber</name>
    <dbReference type="NCBI Taxonomy" id="2670375"/>
    <lineage>
        <taxon>Bacteria</taxon>
        <taxon>Pseudomonadati</taxon>
        <taxon>Pseudomonadota</taxon>
        <taxon>Alphaproteobacteria</taxon>
        <taxon>Hyphomicrobiales</taxon>
        <taxon>Notoacmeibacteraceae</taxon>
        <taxon>Notoacmeibacter</taxon>
    </lineage>
</organism>
<proteinExistence type="predicted"/>
<reference evidence="1 2" key="1">
    <citation type="submission" date="2018-10" db="EMBL/GenBank/DDBJ databases">
        <title>Notoacmeibacter sp. M2BS9Y-3-1, whole genome shotgun sequence.</title>
        <authorList>
            <person name="Tuo L."/>
        </authorList>
    </citation>
    <scope>NUCLEOTIDE SEQUENCE [LARGE SCALE GENOMIC DNA]</scope>
    <source>
        <strain evidence="1 2">M2BS9Y-3-1</strain>
    </source>
</reference>
<protein>
    <submittedName>
        <fullName evidence="1">Uncharacterized protein</fullName>
    </submittedName>
</protein>
<name>A0A3L7JEH2_9HYPH</name>
<evidence type="ECO:0000313" key="2">
    <source>
        <dbReference type="Proteomes" id="UP000281094"/>
    </source>
</evidence>
<dbReference type="EMBL" id="RCWN01000001">
    <property type="protein sequence ID" value="RLQ88715.1"/>
    <property type="molecule type" value="Genomic_DNA"/>
</dbReference>